<dbReference type="InterPro" id="IPR001227">
    <property type="entry name" value="Ac_transferase_dom_sf"/>
</dbReference>
<proteinExistence type="predicted"/>
<reference evidence="2" key="1">
    <citation type="submission" date="2023-06" db="EMBL/GenBank/DDBJ databases">
        <authorList>
            <person name="Delattre M."/>
        </authorList>
    </citation>
    <scope>NUCLEOTIDE SEQUENCE</scope>
    <source>
        <strain evidence="2">AF72</strain>
    </source>
</reference>
<sequence>MRTARSPLVSLARFVRKRAGPSGILDEGATYSDFHHVATGVNPDLPYKEKDIRMGLELNATDVNKHKDPKRKLRKLTGTINFDHIPRQEQCVLLFPGQGAQFVGMGKKVLDCKEAKQRFEEASAILGYDLEKLCLEGPETKLCQTVYCQPAVFVSSIAALEKLRLEDEGVATKTTDVAGFSVGEYSALVAGGALSFEDALRVLKRRAEAMHNCNQLTSAGMITVRVNASSRLDAAIKAAREFAAERKEIGICDVANYLFCGVKVVKRLAVSGAFHTLLMADAVPEVLDELKKVELRPPVCNVYSNMSGAVFPTKSREMRHMIARQLVSPVLWEQIQQLLYRRKQDDIFPRYIEVGPGKQLGAMWAQTSKKGYKTYESYSC</sequence>
<dbReference type="AlphaFoldDB" id="A0AA36FYZ7"/>
<keyword evidence="3" id="KW-1185">Reference proteome</keyword>
<organism evidence="2 3">
    <name type="scientific">Mesorhabditis spiculigera</name>
    <dbReference type="NCBI Taxonomy" id="96644"/>
    <lineage>
        <taxon>Eukaryota</taxon>
        <taxon>Metazoa</taxon>
        <taxon>Ecdysozoa</taxon>
        <taxon>Nematoda</taxon>
        <taxon>Chromadorea</taxon>
        <taxon>Rhabditida</taxon>
        <taxon>Rhabditina</taxon>
        <taxon>Rhabditomorpha</taxon>
        <taxon>Rhabditoidea</taxon>
        <taxon>Rhabditidae</taxon>
        <taxon>Mesorhabditinae</taxon>
        <taxon>Mesorhabditis</taxon>
    </lineage>
</organism>
<dbReference type="GO" id="GO:0016740">
    <property type="term" value="F:transferase activity"/>
    <property type="evidence" value="ECO:0007669"/>
    <property type="project" value="InterPro"/>
</dbReference>
<dbReference type="PANTHER" id="PTHR47170:SF2">
    <property type="entry name" value="MALONYL-COA:ACP TRANSACYLASE (MAT) DOMAIN-CONTAINING PROTEIN"/>
    <property type="match status" value="1"/>
</dbReference>
<evidence type="ECO:0000313" key="3">
    <source>
        <dbReference type="Proteomes" id="UP001177023"/>
    </source>
</evidence>
<feature type="non-terminal residue" evidence="2">
    <location>
        <position position="380"/>
    </location>
</feature>
<dbReference type="Pfam" id="PF00698">
    <property type="entry name" value="Acyl_transf_1"/>
    <property type="match status" value="1"/>
</dbReference>
<dbReference type="PANTHER" id="PTHR47170">
    <property type="entry name" value="MALONYL-COA ACP TRANSACYLASE, ACP-BINDING"/>
    <property type="match status" value="1"/>
</dbReference>
<dbReference type="InterPro" id="IPR014043">
    <property type="entry name" value="Acyl_transferase_dom"/>
</dbReference>
<dbReference type="Proteomes" id="UP001177023">
    <property type="component" value="Unassembled WGS sequence"/>
</dbReference>
<name>A0AA36FYZ7_9BILA</name>
<dbReference type="Gene3D" id="3.30.70.250">
    <property type="entry name" value="Malonyl-CoA ACP transacylase, ACP-binding"/>
    <property type="match status" value="1"/>
</dbReference>
<dbReference type="InterPro" id="IPR052760">
    <property type="entry name" value="Mitochondrial_malonyltrans"/>
</dbReference>
<dbReference type="SMART" id="SM00827">
    <property type="entry name" value="PKS_AT"/>
    <property type="match status" value="1"/>
</dbReference>
<dbReference type="Gene3D" id="3.40.366.10">
    <property type="entry name" value="Malonyl-Coenzyme A Acyl Carrier Protein, domain 2"/>
    <property type="match status" value="2"/>
</dbReference>
<gene>
    <name evidence="2" type="ORF">MSPICULIGERA_LOCUS10711</name>
</gene>
<dbReference type="SUPFAM" id="SSF52151">
    <property type="entry name" value="FabD/lysophospholipase-like"/>
    <property type="match status" value="1"/>
</dbReference>
<evidence type="ECO:0000313" key="2">
    <source>
        <dbReference type="EMBL" id="CAJ0572322.1"/>
    </source>
</evidence>
<evidence type="ECO:0000259" key="1">
    <source>
        <dbReference type="SMART" id="SM00827"/>
    </source>
</evidence>
<dbReference type="InterPro" id="IPR016035">
    <property type="entry name" value="Acyl_Trfase/lysoPLipase"/>
</dbReference>
<accession>A0AA36FYZ7</accession>
<feature type="domain" description="Malonyl-CoA:ACP transacylase (MAT)" evidence="1">
    <location>
        <begin position="94"/>
        <end position="372"/>
    </location>
</feature>
<protein>
    <recommendedName>
        <fullName evidence="1">Malonyl-CoA:ACP transacylase (MAT) domain-containing protein</fullName>
    </recommendedName>
</protein>
<dbReference type="EMBL" id="CATQJA010002596">
    <property type="protein sequence ID" value="CAJ0572322.1"/>
    <property type="molecule type" value="Genomic_DNA"/>
</dbReference>
<comment type="caution">
    <text evidence="2">The sequence shown here is derived from an EMBL/GenBank/DDBJ whole genome shotgun (WGS) entry which is preliminary data.</text>
</comment>